<proteinExistence type="predicted"/>
<dbReference type="NCBIfam" id="NF041518">
    <property type="entry name" value="choice_anch_Q"/>
    <property type="match status" value="1"/>
</dbReference>
<dbReference type="OrthoDB" id="7818989at2"/>
<evidence type="ECO:0000313" key="2">
    <source>
        <dbReference type="EMBL" id="SNR99792.1"/>
    </source>
</evidence>
<dbReference type="InterPro" id="IPR059226">
    <property type="entry name" value="Choice_anch_Q_dom"/>
</dbReference>
<dbReference type="InterPro" id="IPR028992">
    <property type="entry name" value="Hedgehog/Intein_dom"/>
</dbReference>
<dbReference type="InterPro" id="IPR011050">
    <property type="entry name" value="Pectin_lyase_fold/virulence"/>
</dbReference>
<dbReference type="RefSeq" id="WP_089275918.1">
    <property type="nucleotide sequence ID" value="NZ_FZON01000001.1"/>
</dbReference>
<dbReference type="InterPro" id="IPR036844">
    <property type="entry name" value="Hint_dom_sf"/>
</dbReference>
<dbReference type="EMBL" id="FZON01000001">
    <property type="protein sequence ID" value="SNR99792.1"/>
    <property type="molecule type" value="Genomic_DNA"/>
</dbReference>
<reference evidence="2 3" key="1">
    <citation type="submission" date="2017-06" db="EMBL/GenBank/DDBJ databases">
        <authorList>
            <person name="Kim H.J."/>
            <person name="Triplett B.A."/>
        </authorList>
    </citation>
    <scope>NUCLEOTIDE SEQUENCE [LARGE SCALE GENOMIC DNA]</scope>
    <source>
        <strain evidence="2 3">DSM 11445</strain>
    </source>
</reference>
<feature type="domain" description="Hedgehog/Intein (Hint)" evidence="1">
    <location>
        <begin position="436"/>
        <end position="570"/>
    </location>
</feature>
<dbReference type="SUPFAM" id="SSF51126">
    <property type="entry name" value="Pectin lyase-like"/>
    <property type="match status" value="2"/>
</dbReference>
<dbReference type="AlphaFoldDB" id="A0A239AWT9"/>
<sequence length="627" mass="63593">MPTTHIVNVLHDTSVVDGDLTLREAVAQAGSGDTIVFSVTGTVELSQGEITIGTDLTINGDVTGADNVPDITIDGNDARIFSVGSGGTLNLDALILTGANSAVRGGAVDVANGGTLIANHANFISNTGASGGAISNSGTVTITDSSLSDNFGFNIGGGLFNDATGTANIIDSVISENNAALGSGGGIHNSGMLTVTGTAISDNISGGSGKLFDPGGGGLANVDFGTAEITSSVFSGNNDEEGYGGAIANIATLTLTDVLITDNGTSPFWRSIQGGGIMNYDGHLTLINTTISANRAGEGSGLFDEGPNTTLIDTTITGDTYYLDANSTTITNSIILGTYGSGITQAGPAPVITNSVTSGDAATVFAAMDPLTGGGVLADNGGLVQTIALKDDPSNPALDIGTSALPDARGEALFDVPGAGNDGSNFADAGAYELQCFGPGTLIATPKGETAVEALRIGDAVLTADGRAVPVLWVGRQTVVTRLASPRQEPVRIRAGALGPGLPHSDLVVTADHGMLVDGLLINAGALVNGATIRFVPLSEMDDRVTYCHIETEVHEAILANGTPSESFVDYAGRHGFDNHADYIARYGADRLIAEMALLRISSRRMLPETVRARLGIGDSTPRPMSA</sequence>
<dbReference type="Pfam" id="PF13403">
    <property type="entry name" value="Hint_2"/>
    <property type="match status" value="1"/>
</dbReference>
<organism evidence="2 3">
    <name type="scientific">Antarctobacter heliothermus</name>
    <dbReference type="NCBI Taxonomy" id="74033"/>
    <lineage>
        <taxon>Bacteria</taxon>
        <taxon>Pseudomonadati</taxon>
        <taxon>Pseudomonadota</taxon>
        <taxon>Alphaproteobacteria</taxon>
        <taxon>Rhodobacterales</taxon>
        <taxon>Roseobacteraceae</taxon>
        <taxon>Antarctobacter</taxon>
    </lineage>
</organism>
<dbReference type="SUPFAM" id="SSF51294">
    <property type="entry name" value="Hedgehog/intein (Hint) domain"/>
    <property type="match status" value="1"/>
</dbReference>
<dbReference type="Gene3D" id="2.170.16.10">
    <property type="entry name" value="Hedgehog/Intein (Hint) domain"/>
    <property type="match status" value="1"/>
</dbReference>
<evidence type="ECO:0000259" key="1">
    <source>
        <dbReference type="Pfam" id="PF13403"/>
    </source>
</evidence>
<dbReference type="Proteomes" id="UP000198440">
    <property type="component" value="Unassembled WGS sequence"/>
</dbReference>
<gene>
    <name evidence="2" type="ORF">SAMN04488078_1001166</name>
</gene>
<protein>
    <submittedName>
        <fullName evidence="2">Hint domain-containing protein</fullName>
    </submittedName>
</protein>
<accession>A0A239AWT9</accession>
<evidence type="ECO:0000313" key="3">
    <source>
        <dbReference type="Proteomes" id="UP000198440"/>
    </source>
</evidence>
<name>A0A239AWT9_9RHOB</name>